<reference evidence="2 3" key="1">
    <citation type="journal article" date="2019" name="Gigascience">
        <title>Whole-genome sequence of the oriental lung fluke Paragonimus westermani.</title>
        <authorList>
            <person name="Oey H."/>
            <person name="Zakrzewski M."/>
            <person name="Narain K."/>
            <person name="Devi K.R."/>
            <person name="Agatsuma T."/>
            <person name="Nawaratna S."/>
            <person name="Gobert G.N."/>
            <person name="Jones M.K."/>
            <person name="Ragan M.A."/>
            <person name="McManus D.P."/>
            <person name="Krause L."/>
        </authorList>
    </citation>
    <scope>NUCLEOTIDE SEQUENCE [LARGE SCALE GENOMIC DNA]</scope>
    <source>
        <strain evidence="2 3">IND2009</strain>
    </source>
</reference>
<name>A0A5J4NKH0_9TREM</name>
<comment type="caution">
    <text evidence="2">The sequence shown here is derived from an EMBL/GenBank/DDBJ whole genome shotgun (WGS) entry which is preliminary data.</text>
</comment>
<evidence type="ECO:0000313" key="2">
    <source>
        <dbReference type="EMBL" id="KAA3676022.1"/>
    </source>
</evidence>
<evidence type="ECO:0000313" key="3">
    <source>
        <dbReference type="Proteomes" id="UP000324629"/>
    </source>
</evidence>
<dbReference type="AlphaFoldDB" id="A0A5J4NKH0"/>
<keyword evidence="1" id="KW-1133">Transmembrane helix</keyword>
<protein>
    <submittedName>
        <fullName evidence="2">Uncharacterized protein</fullName>
    </submittedName>
</protein>
<keyword evidence="3" id="KW-1185">Reference proteome</keyword>
<accession>A0A5J4NKH0</accession>
<dbReference type="EMBL" id="QNGE01002189">
    <property type="protein sequence ID" value="KAA3676022.1"/>
    <property type="molecule type" value="Genomic_DNA"/>
</dbReference>
<evidence type="ECO:0000256" key="1">
    <source>
        <dbReference type="SAM" id="Phobius"/>
    </source>
</evidence>
<proteinExistence type="predicted"/>
<keyword evidence="1" id="KW-0812">Transmembrane</keyword>
<sequence>MNLFDTSAGLWGNGEPAIDDLLASRHTTRPSGITDTLHREHSPLFLEGLGCCFNVRVVLRILSNARPVFRRKLSVPCTTLHRINLKIDRLQKTVVANLVRHSAWAAPNVLLDKSSGIVRFFLTFLSSSSLLCTCISILYLTLAIYPRSLPQYQRPLLGVKTVPTVLHQTMDMMPNDVSEIAAELGYILMTPTNETGLTERLHTADYVSVSFTGSAALSCTRLSELALSLTTVAVVPIRVTPKLLSIAFAF</sequence>
<feature type="transmembrane region" description="Helical" evidence="1">
    <location>
        <begin position="120"/>
        <end position="145"/>
    </location>
</feature>
<dbReference type="Proteomes" id="UP000324629">
    <property type="component" value="Unassembled WGS sequence"/>
</dbReference>
<organism evidence="2 3">
    <name type="scientific">Paragonimus westermani</name>
    <dbReference type="NCBI Taxonomy" id="34504"/>
    <lineage>
        <taxon>Eukaryota</taxon>
        <taxon>Metazoa</taxon>
        <taxon>Spiralia</taxon>
        <taxon>Lophotrochozoa</taxon>
        <taxon>Platyhelminthes</taxon>
        <taxon>Trematoda</taxon>
        <taxon>Digenea</taxon>
        <taxon>Plagiorchiida</taxon>
        <taxon>Troglotremata</taxon>
        <taxon>Troglotrematidae</taxon>
        <taxon>Paragonimus</taxon>
    </lineage>
</organism>
<keyword evidence="1" id="KW-0472">Membrane</keyword>
<gene>
    <name evidence="2" type="ORF">DEA37_0009411</name>
</gene>